<dbReference type="HOGENOM" id="CLU_028200_0_2_1"/>
<dbReference type="GeneID" id="5975363"/>
<feature type="domain" description="Rhodopsin" evidence="8">
    <location>
        <begin position="54"/>
        <end position="206"/>
    </location>
</feature>
<name>Q0UJC4_PHANO</name>
<dbReference type="PANTHER" id="PTHR33048:SF123">
    <property type="entry name" value="INTEGRAL MEMBRANE PROTEIN"/>
    <property type="match status" value="1"/>
</dbReference>
<feature type="transmembrane region" description="Helical" evidence="7">
    <location>
        <begin position="66"/>
        <end position="88"/>
    </location>
</feature>
<dbReference type="VEuPathDB" id="FungiDB:JI435_081400"/>
<comment type="similarity">
    <text evidence="5">Belongs to the SAT4 family.</text>
</comment>
<feature type="transmembrane region" description="Helical" evidence="7">
    <location>
        <begin position="143"/>
        <end position="163"/>
    </location>
</feature>
<dbReference type="InParanoid" id="Q0UJC4"/>
<keyword evidence="4 7" id="KW-0472">Membrane</keyword>
<protein>
    <recommendedName>
        <fullName evidence="8">Rhodopsin domain-containing protein</fullName>
    </recommendedName>
</protein>
<keyword evidence="3 7" id="KW-1133">Transmembrane helix</keyword>
<accession>Q0UJC4</accession>
<organism evidence="9 10">
    <name type="scientific">Phaeosphaeria nodorum (strain SN15 / ATCC MYA-4574 / FGSC 10173)</name>
    <name type="common">Glume blotch fungus</name>
    <name type="synonym">Parastagonospora nodorum</name>
    <dbReference type="NCBI Taxonomy" id="321614"/>
    <lineage>
        <taxon>Eukaryota</taxon>
        <taxon>Fungi</taxon>
        <taxon>Dikarya</taxon>
        <taxon>Ascomycota</taxon>
        <taxon>Pezizomycotina</taxon>
        <taxon>Dothideomycetes</taxon>
        <taxon>Pleosporomycetidae</taxon>
        <taxon>Pleosporales</taxon>
        <taxon>Pleosporineae</taxon>
        <taxon>Phaeosphaeriaceae</taxon>
        <taxon>Parastagonospora</taxon>
    </lineage>
</organism>
<evidence type="ECO:0000313" key="10">
    <source>
        <dbReference type="Proteomes" id="UP000001055"/>
    </source>
</evidence>
<dbReference type="RefSeq" id="XP_001798465.1">
    <property type="nucleotide sequence ID" value="XM_001798413.1"/>
</dbReference>
<feature type="transmembrane region" description="Helical" evidence="7">
    <location>
        <begin position="6"/>
        <end position="25"/>
    </location>
</feature>
<evidence type="ECO:0000256" key="2">
    <source>
        <dbReference type="ARBA" id="ARBA00022692"/>
    </source>
</evidence>
<gene>
    <name evidence="9" type="ORF">SNOG_08140</name>
</gene>
<dbReference type="InterPro" id="IPR052337">
    <property type="entry name" value="SAT4-like"/>
</dbReference>
<evidence type="ECO:0000256" key="7">
    <source>
        <dbReference type="SAM" id="Phobius"/>
    </source>
</evidence>
<dbReference type="GO" id="GO:0016020">
    <property type="term" value="C:membrane"/>
    <property type="evidence" value="ECO:0007669"/>
    <property type="project" value="UniProtKB-SubCell"/>
</dbReference>
<keyword evidence="2 7" id="KW-0812">Transmembrane</keyword>
<evidence type="ECO:0000256" key="6">
    <source>
        <dbReference type="SAM" id="MobiDB-lite"/>
    </source>
</evidence>
<reference evidence="10" key="1">
    <citation type="journal article" date="2007" name="Plant Cell">
        <title>Dothideomycete-plant interactions illuminated by genome sequencing and EST analysis of the wheat pathogen Stagonospora nodorum.</title>
        <authorList>
            <person name="Hane J.K."/>
            <person name="Lowe R.G."/>
            <person name="Solomon P.S."/>
            <person name="Tan K.C."/>
            <person name="Schoch C.L."/>
            <person name="Spatafora J.W."/>
            <person name="Crous P.W."/>
            <person name="Kodira C."/>
            <person name="Birren B.W."/>
            <person name="Galagan J.E."/>
            <person name="Torriani S.F."/>
            <person name="McDonald B.A."/>
            <person name="Oliver R.P."/>
        </authorList>
    </citation>
    <scope>NUCLEOTIDE SEQUENCE [LARGE SCALE GENOMIC DNA]</scope>
    <source>
        <strain evidence="10">SN15 / ATCC MYA-4574 / FGSC 10173</strain>
    </source>
</reference>
<feature type="region of interest" description="Disordered" evidence="6">
    <location>
        <begin position="220"/>
        <end position="240"/>
    </location>
</feature>
<dbReference type="EMBL" id="CH445336">
    <property type="protein sequence ID" value="EAT84416.1"/>
    <property type="molecule type" value="Genomic_DNA"/>
</dbReference>
<dbReference type="InterPro" id="IPR049326">
    <property type="entry name" value="Rhodopsin_dom_fungi"/>
</dbReference>
<dbReference type="STRING" id="321614.Q0UJC4"/>
<dbReference type="Proteomes" id="UP000001055">
    <property type="component" value="Unassembled WGS sequence"/>
</dbReference>
<dbReference type="KEGG" id="pno:SNOG_08140"/>
<evidence type="ECO:0000256" key="4">
    <source>
        <dbReference type="ARBA" id="ARBA00023136"/>
    </source>
</evidence>
<dbReference type="OMA" id="VNDEQWI"/>
<dbReference type="AlphaFoldDB" id="Q0UJC4"/>
<dbReference type="PANTHER" id="PTHR33048">
    <property type="entry name" value="PTH11-LIKE INTEGRAL MEMBRANE PROTEIN (AFU_ORTHOLOGUE AFUA_5G11245)"/>
    <property type="match status" value="1"/>
</dbReference>
<evidence type="ECO:0000256" key="3">
    <source>
        <dbReference type="ARBA" id="ARBA00022989"/>
    </source>
</evidence>
<dbReference type="Pfam" id="PF20684">
    <property type="entry name" value="Fung_rhodopsin"/>
    <property type="match status" value="1"/>
</dbReference>
<evidence type="ECO:0000256" key="5">
    <source>
        <dbReference type="ARBA" id="ARBA00038359"/>
    </source>
</evidence>
<proteinExistence type="inferred from homology"/>
<comment type="subcellular location">
    <subcellularLocation>
        <location evidence="1">Membrane</location>
        <topology evidence="1">Multi-pass membrane protein</topology>
    </subcellularLocation>
</comment>
<evidence type="ECO:0000313" key="9">
    <source>
        <dbReference type="EMBL" id="EAT84416.1"/>
    </source>
</evidence>
<evidence type="ECO:0000259" key="8">
    <source>
        <dbReference type="Pfam" id="PF20684"/>
    </source>
</evidence>
<evidence type="ECO:0000256" key="1">
    <source>
        <dbReference type="ARBA" id="ARBA00004141"/>
    </source>
</evidence>
<feature type="transmembrane region" description="Helical" evidence="7">
    <location>
        <begin position="108"/>
        <end position="131"/>
    </location>
</feature>
<sequence>MGNDDYTMLIALLFTLAYLATIYILRANGMGFRGTQVTFEQATTTLQVTCFIAAEKTFERLCKATIYLLLTFCLVCIIVVLAQCRPLHKMWDLTGMVPGSCINTSVFIYITSATNILLDIWILILPIKLLLSIQRPGREKSALLAIFALGAFSCIASIVRLYSVRIFTTSTDPFFSSVPINTWSQIEINVGIWCASIPALKALFSKAQRARTQHTLSHGYQYHGSERSGGSESVRKGVGRARMTKSEEFVMEEMSPSSLETSTFQWLSLA</sequence>
<dbReference type="eggNOG" id="ENOG502SKVQ">
    <property type="taxonomic scope" value="Eukaryota"/>
</dbReference>